<keyword evidence="11" id="KW-0238">DNA-binding</keyword>
<dbReference type="Pfam" id="PF00271">
    <property type="entry name" value="Helicase_C"/>
    <property type="match status" value="1"/>
</dbReference>
<comment type="caution">
    <text evidence="20">The sequence shown here is derived from an EMBL/GenBank/DDBJ whole genome shotgun (WGS) entry which is preliminary data.</text>
</comment>
<dbReference type="PANTHER" id="PTHR13710:SF105">
    <property type="entry name" value="ATP-DEPENDENT DNA HELICASE Q1"/>
    <property type="match status" value="1"/>
</dbReference>
<dbReference type="FunFam" id="3.40.50.300:FF:000296">
    <property type="entry name" value="ATP-dependent DNA helicase RecQ"/>
    <property type="match status" value="1"/>
</dbReference>
<keyword evidence="5" id="KW-0547">Nucleotide-binding</keyword>
<dbReference type="AlphaFoldDB" id="A0A081D7U7"/>
<dbReference type="SMART" id="SM00341">
    <property type="entry name" value="HRDC"/>
    <property type="match status" value="1"/>
</dbReference>
<feature type="domain" description="HRDC" evidence="17">
    <location>
        <begin position="519"/>
        <end position="599"/>
    </location>
</feature>
<keyword evidence="14" id="KW-0413">Isomerase</keyword>
<dbReference type="GO" id="GO:0005524">
    <property type="term" value="F:ATP binding"/>
    <property type="evidence" value="ECO:0007669"/>
    <property type="project" value="UniProtKB-KW"/>
</dbReference>
<keyword evidence="12" id="KW-0233">DNA recombination</keyword>
<dbReference type="GO" id="GO:0030894">
    <property type="term" value="C:replisome"/>
    <property type="evidence" value="ECO:0007669"/>
    <property type="project" value="TreeGrafter"/>
</dbReference>
<evidence type="ECO:0000313" key="20">
    <source>
        <dbReference type="EMBL" id="GAK74993.1"/>
    </source>
</evidence>
<dbReference type="InterPro" id="IPR036388">
    <property type="entry name" value="WH-like_DNA-bd_sf"/>
</dbReference>
<accession>A0A081D7U7</accession>
<keyword evidence="8 20" id="KW-0347">Helicase</keyword>
<dbReference type="SMART" id="SM00956">
    <property type="entry name" value="RQC"/>
    <property type="match status" value="1"/>
</dbReference>
<dbReference type="InterPro" id="IPR004589">
    <property type="entry name" value="DNA_helicase_ATP-dep_RecQ"/>
</dbReference>
<dbReference type="GO" id="GO:0006260">
    <property type="term" value="P:DNA replication"/>
    <property type="evidence" value="ECO:0007669"/>
    <property type="project" value="InterPro"/>
</dbReference>
<dbReference type="PROSITE" id="PS51192">
    <property type="entry name" value="HELICASE_ATP_BIND_1"/>
    <property type="match status" value="1"/>
</dbReference>
<gene>
    <name evidence="20" type="ORF">JCM19296_571</name>
</gene>
<dbReference type="Gene3D" id="1.10.10.10">
    <property type="entry name" value="Winged helix-like DNA-binding domain superfamily/Winged helix DNA-binding domain"/>
    <property type="match status" value="1"/>
</dbReference>
<evidence type="ECO:0000256" key="1">
    <source>
        <dbReference type="ARBA" id="ARBA00001946"/>
    </source>
</evidence>
<organism evidence="20 21">
    <name type="scientific">Nonlabens ulvanivorans</name>
    <name type="common">Persicivirga ulvanivorans</name>
    <dbReference type="NCBI Taxonomy" id="906888"/>
    <lineage>
        <taxon>Bacteria</taxon>
        <taxon>Pseudomonadati</taxon>
        <taxon>Bacteroidota</taxon>
        <taxon>Flavobacteriia</taxon>
        <taxon>Flavobacteriales</taxon>
        <taxon>Flavobacteriaceae</taxon>
        <taxon>Nonlabens</taxon>
    </lineage>
</organism>
<dbReference type="InterPro" id="IPR029491">
    <property type="entry name" value="Helicase_HTH"/>
</dbReference>
<dbReference type="CDD" id="cd18794">
    <property type="entry name" value="SF2_C_RecQ"/>
    <property type="match status" value="1"/>
</dbReference>
<sequence length="720" mass="81568">MNKHDLLKKHFGYDSFRPLQEQIINDVLEHKDLMVVMPTGGGKSMCFQLPSLMLDGITLVVSPLIALMKDQVDSLRANGITAGYFNSSQVGTEQQEMLQLLKENQLKLLYVAPESIQLLLQHLKPTDVSLIAIDEAHCISTWGGHDFRPAYTQLAYLKQSFPQASLIALTATADRATRADIKKQLAISHAQEYVASFDRPNLTLEVRPGNDRLAQVRRFLKKYKDDSGIIYCLSRKSCEKLADKLSSLGFSAAAYHAGLEHRFRESVQEQFIKDEIKIVCATIAFGMGIDKSNVRFVIHYNMPKNIEGYYQEIGRAGRDGIDAHALQFHSYADMIQLRNFAGDSGNSEVQIAKLERMKQFAEALTCRRRMLLSYFNEYLENDCGNCDVCLNKPDFFDATLITQKALSAVYRMKERASLNLLIDVLRGAQNASVIDSGFQSIKTYGAGRDISWNNWQQYIIQMINQGLLEIAFHEFNHLKLTPQAQAVLFEKQKVQLAVIPKPEELAARNAKAAQEALPSDINKDLYAGLRKLRMQIASQENLAPYMVFSDATLKDIASRIPLTIDEFEDITGVGKHKLDTYGESFLKLTQGFKMMREGDFIYRVVISKPKKKKKSGPKKDTVMESVKLYWAGKTLEEISEIRSLKVDTILSHLGKRYVSHKDVDLNAHISPEELAEIEPLYESYEKENALKPIFEKFNGKYSYGKLRLAMYLIEATTTVK</sequence>
<dbReference type="InterPro" id="IPR002121">
    <property type="entry name" value="HRDC_dom"/>
</dbReference>
<comment type="catalytic activity">
    <reaction evidence="15">
        <text>Couples ATP hydrolysis with the unwinding of duplex DNA by translocating in the 3'-5' direction.</text>
        <dbReference type="EC" id="5.6.2.4"/>
    </reaction>
</comment>
<evidence type="ECO:0000256" key="8">
    <source>
        <dbReference type="ARBA" id="ARBA00022806"/>
    </source>
</evidence>
<comment type="similarity">
    <text evidence="3">Belongs to the helicase family. RecQ subfamily.</text>
</comment>
<comment type="cofactor">
    <cofactor evidence="2">
        <name>Zn(2+)</name>
        <dbReference type="ChEBI" id="CHEBI:29105"/>
    </cofactor>
</comment>
<dbReference type="SMART" id="SM00487">
    <property type="entry name" value="DEXDc"/>
    <property type="match status" value="1"/>
</dbReference>
<dbReference type="Proteomes" id="UP000028980">
    <property type="component" value="Unassembled WGS sequence"/>
</dbReference>
<dbReference type="InterPro" id="IPR018982">
    <property type="entry name" value="RQC_domain"/>
</dbReference>
<dbReference type="Gene3D" id="1.10.10.1390">
    <property type="entry name" value="ATP-dependent DNA helicase RecQ"/>
    <property type="match status" value="1"/>
</dbReference>
<dbReference type="GO" id="GO:0046872">
    <property type="term" value="F:metal ion binding"/>
    <property type="evidence" value="ECO:0007669"/>
    <property type="project" value="UniProtKB-KW"/>
</dbReference>
<protein>
    <recommendedName>
        <fullName evidence="16">DNA helicase RecQ</fullName>
        <ecNumber evidence="16">5.6.2.4</ecNumber>
    </recommendedName>
</protein>
<dbReference type="InterPro" id="IPR032284">
    <property type="entry name" value="RecQ_Zn-bd"/>
</dbReference>
<dbReference type="InterPro" id="IPR027417">
    <property type="entry name" value="P-loop_NTPase"/>
</dbReference>
<keyword evidence="6" id="KW-0227">DNA damage</keyword>
<dbReference type="GO" id="GO:0009378">
    <property type="term" value="F:four-way junction helicase activity"/>
    <property type="evidence" value="ECO:0007669"/>
    <property type="project" value="TreeGrafter"/>
</dbReference>
<dbReference type="Pfam" id="PF14493">
    <property type="entry name" value="HTH_40"/>
    <property type="match status" value="1"/>
</dbReference>
<dbReference type="InterPro" id="IPR011545">
    <property type="entry name" value="DEAD/DEAH_box_helicase_dom"/>
</dbReference>
<dbReference type="Pfam" id="PF16124">
    <property type="entry name" value="RecQ_Zn_bind"/>
    <property type="match status" value="1"/>
</dbReference>
<comment type="cofactor">
    <cofactor evidence="1">
        <name>Mg(2+)</name>
        <dbReference type="ChEBI" id="CHEBI:18420"/>
    </cofactor>
</comment>
<dbReference type="Pfam" id="PF00270">
    <property type="entry name" value="DEAD"/>
    <property type="match status" value="1"/>
</dbReference>
<dbReference type="PROSITE" id="PS51194">
    <property type="entry name" value="HELICASE_CTER"/>
    <property type="match status" value="1"/>
</dbReference>
<evidence type="ECO:0000256" key="9">
    <source>
        <dbReference type="ARBA" id="ARBA00022833"/>
    </source>
</evidence>
<dbReference type="InterPro" id="IPR044876">
    <property type="entry name" value="HRDC_dom_sf"/>
</dbReference>
<evidence type="ECO:0000256" key="7">
    <source>
        <dbReference type="ARBA" id="ARBA00022801"/>
    </source>
</evidence>
<dbReference type="GO" id="GO:0009432">
    <property type="term" value="P:SOS response"/>
    <property type="evidence" value="ECO:0007669"/>
    <property type="project" value="UniProtKB-UniRule"/>
</dbReference>
<evidence type="ECO:0000256" key="4">
    <source>
        <dbReference type="ARBA" id="ARBA00022723"/>
    </source>
</evidence>
<evidence type="ECO:0000256" key="13">
    <source>
        <dbReference type="ARBA" id="ARBA00023204"/>
    </source>
</evidence>
<evidence type="ECO:0000256" key="10">
    <source>
        <dbReference type="ARBA" id="ARBA00022840"/>
    </source>
</evidence>
<dbReference type="SUPFAM" id="SSF46785">
    <property type="entry name" value="Winged helix' DNA-binding domain"/>
    <property type="match status" value="1"/>
</dbReference>
<evidence type="ECO:0000256" key="5">
    <source>
        <dbReference type="ARBA" id="ARBA00022741"/>
    </source>
</evidence>
<evidence type="ECO:0000256" key="16">
    <source>
        <dbReference type="NCBIfam" id="TIGR01389"/>
    </source>
</evidence>
<dbReference type="Pfam" id="PF00570">
    <property type="entry name" value="HRDC"/>
    <property type="match status" value="1"/>
</dbReference>
<proteinExistence type="inferred from homology"/>
<dbReference type="GO" id="GO:0003677">
    <property type="term" value="F:DNA binding"/>
    <property type="evidence" value="ECO:0007669"/>
    <property type="project" value="UniProtKB-KW"/>
</dbReference>
<evidence type="ECO:0000256" key="14">
    <source>
        <dbReference type="ARBA" id="ARBA00023235"/>
    </source>
</evidence>
<dbReference type="InterPro" id="IPR006293">
    <property type="entry name" value="DNA_helicase_ATP-dep_RecQ_bac"/>
</dbReference>
<dbReference type="GO" id="GO:0006310">
    <property type="term" value="P:DNA recombination"/>
    <property type="evidence" value="ECO:0007669"/>
    <property type="project" value="UniProtKB-UniRule"/>
</dbReference>
<feature type="domain" description="Helicase C-terminal" evidence="19">
    <location>
        <begin position="215"/>
        <end position="365"/>
    </location>
</feature>
<evidence type="ECO:0000256" key="2">
    <source>
        <dbReference type="ARBA" id="ARBA00001947"/>
    </source>
</evidence>
<keyword evidence="7" id="KW-0378">Hydrolase</keyword>
<dbReference type="NCBIfam" id="TIGR01389">
    <property type="entry name" value="recQ"/>
    <property type="match status" value="1"/>
</dbReference>
<evidence type="ECO:0000256" key="6">
    <source>
        <dbReference type="ARBA" id="ARBA00022763"/>
    </source>
</evidence>
<dbReference type="InterPro" id="IPR010997">
    <property type="entry name" value="HRDC-like_sf"/>
</dbReference>
<dbReference type="EMBL" id="BBLG01000001">
    <property type="protein sequence ID" value="GAK74993.1"/>
    <property type="molecule type" value="Genomic_DNA"/>
</dbReference>
<dbReference type="GO" id="GO:0005737">
    <property type="term" value="C:cytoplasm"/>
    <property type="evidence" value="ECO:0007669"/>
    <property type="project" value="TreeGrafter"/>
</dbReference>
<dbReference type="InterPro" id="IPR001650">
    <property type="entry name" value="Helicase_C-like"/>
</dbReference>
<evidence type="ECO:0000313" key="21">
    <source>
        <dbReference type="Proteomes" id="UP000028980"/>
    </source>
</evidence>
<evidence type="ECO:0000256" key="11">
    <source>
        <dbReference type="ARBA" id="ARBA00023125"/>
    </source>
</evidence>
<dbReference type="EC" id="5.6.2.4" evidence="16"/>
<dbReference type="FunFam" id="3.40.50.300:FF:000156">
    <property type="entry name" value="ATP-dependent DNA helicase recQ"/>
    <property type="match status" value="1"/>
</dbReference>
<dbReference type="NCBIfam" id="TIGR00614">
    <property type="entry name" value="recQ_fam"/>
    <property type="match status" value="1"/>
</dbReference>
<dbReference type="InterPro" id="IPR014001">
    <property type="entry name" value="Helicase_ATP-bd"/>
</dbReference>
<dbReference type="GO" id="GO:0006281">
    <property type="term" value="P:DNA repair"/>
    <property type="evidence" value="ECO:0007669"/>
    <property type="project" value="UniProtKB-KW"/>
</dbReference>
<dbReference type="CDD" id="cd17920">
    <property type="entry name" value="DEXHc_RecQ"/>
    <property type="match status" value="1"/>
</dbReference>
<feature type="domain" description="Helicase ATP-binding" evidence="18">
    <location>
        <begin position="24"/>
        <end position="191"/>
    </location>
</feature>
<evidence type="ECO:0000259" key="18">
    <source>
        <dbReference type="PROSITE" id="PS51192"/>
    </source>
</evidence>
<dbReference type="Gene3D" id="1.10.150.80">
    <property type="entry name" value="HRDC domain"/>
    <property type="match status" value="1"/>
</dbReference>
<name>A0A081D7U7_NONUL</name>
<evidence type="ECO:0000256" key="15">
    <source>
        <dbReference type="ARBA" id="ARBA00034617"/>
    </source>
</evidence>
<dbReference type="PROSITE" id="PS50967">
    <property type="entry name" value="HRDC"/>
    <property type="match status" value="1"/>
</dbReference>
<dbReference type="InterPro" id="IPR036390">
    <property type="entry name" value="WH_DNA-bd_sf"/>
</dbReference>
<evidence type="ECO:0000259" key="17">
    <source>
        <dbReference type="PROSITE" id="PS50967"/>
    </source>
</evidence>
<dbReference type="Pfam" id="PF09382">
    <property type="entry name" value="RQC"/>
    <property type="match status" value="1"/>
</dbReference>
<evidence type="ECO:0000256" key="12">
    <source>
        <dbReference type="ARBA" id="ARBA00023172"/>
    </source>
</evidence>
<dbReference type="GO" id="GO:0043138">
    <property type="term" value="F:3'-5' DNA helicase activity"/>
    <property type="evidence" value="ECO:0007669"/>
    <property type="project" value="UniProtKB-EC"/>
</dbReference>
<keyword evidence="9" id="KW-0862">Zinc</keyword>
<dbReference type="PANTHER" id="PTHR13710">
    <property type="entry name" value="DNA HELICASE RECQ FAMILY MEMBER"/>
    <property type="match status" value="1"/>
</dbReference>
<keyword evidence="10" id="KW-0067">ATP-binding</keyword>
<dbReference type="Gene3D" id="3.40.50.300">
    <property type="entry name" value="P-loop containing nucleotide triphosphate hydrolases"/>
    <property type="match status" value="2"/>
</dbReference>
<dbReference type="SUPFAM" id="SSF47819">
    <property type="entry name" value="HRDC-like"/>
    <property type="match status" value="1"/>
</dbReference>
<keyword evidence="13" id="KW-0234">DNA repair</keyword>
<dbReference type="SMART" id="SM00490">
    <property type="entry name" value="HELICc"/>
    <property type="match status" value="1"/>
</dbReference>
<keyword evidence="4" id="KW-0479">Metal-binding</keyword>
<reference evidence="20 21" key="1">
    <citation type="journal article" date="2014" name="Genome Announc.">
        <title>Draft Genome Sequences of Marine Flavobacterium Nonlabens Strains NR17, NR24, NR27, NR32, NR33, and Ara13.</title>
        <authorList>
            <person name="Nakanishi M."/>
            <person name="Meirelles P."/>
            <person name="Suzuki R."/>
            <person name="Takatani N."/>
            <person name="Mino S."/>
            <person name="Suda W."/>
            <person name="Oshima K."/>
            <person name="Hattori M."/>
            <person name="Ohkuma M."/>
            <person name="Hosokawa M."/>
            <person name="Miyashita K."/>
            <person name="Thompson F.L."/>
            <person name="Niwa A."/>
            <person name="Sawabe T."/>
            <person name="Sawabe T."/>
        </authorList>
    </citation>
    <scope>NUCLEOTIDE SEQUENCE [LARGE SCALE GENOMIC DNA]</scope>
    <source>
        <strain evidence="21">JCM19296</strain>
    </source>
</reference>
<evidence type="ECO:0000256" key="3">
    <source>
        <dbReference type="ARBA" id="ARBA00005446"/>
    </source>
</evidence>
<dbReference type="SUPFAM" id="SSF52540">
    <property type="entry name" value="P-loop containing nucleoside triphosphate hydrolases"/>
    <property type="match status" value="1"/>
</dbReference>
<dbReference type="GO" id="GO:0016787">
    <property type="term" value="F:hydrolase activity"/>
    <property type="evidence" value="ECO:0007669"/>
    <property type="project" value="UniProtKB-KW"/>
</dbReference>
<evidence type="ECO:0000259" key="19">
    <source>
        <dbReference type="PROSITE" id="PS51194"/>
    </source>
</evidence>
<dbReference type="GO" id="GO:0043590">
    <property type="term" value="C:bacterial nucleoid"/>
    <property type="evidence" value="ECO:0007669"/>
    <property type="project" value="TreeGrafter"/>
</dbReference>